<dbReference type="GO" id="GO:0030288">
    <property type="term" value="C:outer membrane-bounded periplasmic space"/>
    <property type="evidence" value="ECO:0007669"/>
    <property type="project" value="TreeGrafter"/>
</dbReference>
<dbReference type="InterPro" id="IPR006143">
    <property type="entry name" value="RND_pump_MFP"/>
</dbReference>
<dbReference type="EMBL" id="FNNO01000022">
    <property type="protein sequence ID" value="SDX62683.1"/>
    <property type="molecule type" value="Genomic_DNA"/>
</dbReference>
<evidence type="ECO:0000259" key="3">
    <source>
        <dbReference type="Pfam" id="PF19335"/>
    </source>
</evidence>
<keyword evidence="8" id="KW-1185">Reference proteome</keyword>
<protein>
    <submittedName>
        <fullName evidence="7">Membrane fusion protein, Cu(I)/Ag(I) efflux system</fullName>
    </submittedName>
</protein>
<dbReference type="FunFam" id="2.40.420.20:FF:000006">
    <property type="entry name" value="RND family efflux transporter MFP subunit"/>
    <property type="match status" value="1"/>
</dbReference>
<dbReference type="Gene3D" id="2.40.420.20">
    <property type="match status" value="1"/>
</dbReference>
<dbReference type="Pfam" id="PF25954">
    <property type="entry name" value="Beta-barrel_RND_2"/>
    <property type="match status" value="1"/>
</dbReference>
<evidence type="ECO:0000256" key="1">
    <source>
        <dbReference type="ARBA" id="ARBA00009477"/>
    </source>
</evidence>
<evidence type="ECO:0000259" key="4">
    <source>
        <dbReference type="Pfam" id="PF25919"/>
    </source>
</evidence>
<reference evidence="7 8" key="1">
    <citation type="submission" date="2016-10" db="EMBL/GenBank/DDBJ databases">
        <authorList>
            <person name="Varghese N."/>
            <person name="Submissions S."/>
        </authorList>
    </citation>
    <scope>NUCLEOTIDE SEQUENCE [LARGE SCALE GENOMIC DNA]</scope>
    <source>
        <strain evidence="7 8">DSM 25353</strain>
    </source>
</reference>
<dbReference type="GO" id="GO:0060003">
    <property type="term" value="P:copper ion export"/>
    <property type="evidence" value="ECO:0007669"/>
    <property type="project" value="TreeGrafter"/>
</dbReference>
<evidence type="ECO:0000259" key="5">
    <source>
        <dbReference type="Pfam" id="PF25954"/>
    </source>
</evidence>
<evidence type="ECO:0000259" key="6">
    <source>
        <dbReference type="Pfam" id="PF25967"/>
    </source>
</evidence>
<dbReference type="GO" id="GO:0015679">
    <property type="term" value="P:plasma membrane copper ion transport"/>
    <property type="evidence" value="ECO:0007669"/>
    <property type="project" value="TreeGrafter"/>
</dbReference>
<evidence type="ECO:0000313" key="8">
    <source>
        <dbReference type="Proteomes" id="UP000198711"/>
    </source>
</evidence>
<dbReference type="PANTHER" id="PTHR30097:SF15">
    <property type="entry name" value="CATION EFFLUX SYSTEM PROTEIN CUSB"/>
    <property type="match status" value="1"/>
</dbReference>
<dbReference type="InterPro" id="IPR058790">
    <property type="entry name" value="BSH_CusB"/>
</dbReference>
<dbReference type="GO" id="GO:0022857">
    <property type="term" value="F:transmembrane transporter activity"/>
    <property type="evidence" value="ECO:0007669"/>
    <property type="project" value="InterPro"/>
</dbReference>
<feature type="domain" description="CusB-like beta-barrel" evidence="5">
    <location>
        <begin position="240"/>
        <end position="312"/>
    </location>
</feature>
<dbReference type="Gene3D" id="2.40.30.170">
    <property type="match status" value="1"/>
</dbReference>
<dbReference type="PANTHER" id="PTHR30097">
    <property type="entry name" value="CATION EFFLUX SYSTEM PROTEIN CUSB"/>
    <property type="match status" value="1"/>
</dbReference>
<comment type="caution">
    <text evidence="7">The sequence shown here is derived from an EMBL/GenBank/DDBJ whole genome shotgun (WGS) entry which is preliminary data.</text>
</comment>
<dbReference type="Pfam" id="PF25967">
    <property type="entry name" value="RND-MFP_C"/>
    <property type="match status" value="1"/>
</dbReference>
<gene>
    <name evidence="7" type="ORF">SAMN05444410_1226</name>
</gene>
<dbReference type="Gene3D" id="2.40.50.100">
    <property type="match status" value="1"/>
</dbReference>
<dbReference type="NCBIfam" id="TIGR01730">
    <property type="entry name" value="RND_mfp"/>
    <property type="match status" value="1"/>
</dbReference>
<dbReference type="Proteomes" id="UP000198711">
    <property type="component" value="Unassembled WGS sequence"/>
</dbReference>
<dbReference type="InterPro" id="IPR051909">
    <property type="entry name" value="MFP_Cation_Efflux"/>
</dbReference>
<dbReference type="InterPro" id="IPR058627">
    <property type="entry name" value="MdtA-like_C"/>
</dbReference>
<dbReference type="GO" id="GO:0016020">
    <property type="term" value="C:membrane"/>
    <property type="evidence" value="ECO:0007669"/>
    <property type="project" value="InterPro"/>
</dbReference>
<dbReference type="Pfam" id="PF19335">
    <property type="entry name" value="HMBD"/>
    <property type="match status" value="1"/>
</dbReference>
<dbReference type="Pfam" id="PF25919">
    <property type="entry name" value="BSH_CusB"/>
    <property type="match status" value="1"/>
</dbReference>
<feature type="domain" description="Multidrug resistance protein MdtA-like C-terminal permuted SH3" evidence="6">
    <location>
        <begin position="324"/>
        <end position="380"/>
    </location>
</feature>
<name>A0A8X8IFW5_9BACT</name>
<dbReference type="InterPro" id="IPR058792">
    <property type="entry name" value="Beta-barrel_RND_2"/>
</dbReference>
<dbReference type="GO" id="GO:0046914">
    <property type="term" value="F:transition metal ion binding"/>
    <property type="evidence" value="ECO:0007669"/>
    <property type="project" value="TreeGrafter"/>
</dbReference>
<accession>A0A8X8IFW5</accession>
<feature type="domain" description="Heavy metal binding" evidence="3">
    <location>
        <begin position="37"/>
        <end position="62"/>
    </location>
</feature>
<dbReference type="AlphaFoldDB" id="A0A8X8IFW5"/>
<comment type="similarity">
    <text evidence="1">Belongs to the membrane fusion protein (MFP) (TC 8.A.1) family.</text>
</comment>
<organism evidence="7 8">
    <name type="scientific">Hydrobacter penzbergensis</name>
    <dbReference type="NCBI Taxonomy" id="1235997"/>
    <lineage>
        <taxon>Bacteria</taxon>
        <taxon>Pseudomonadati</taxon>
        <taxon>Bacteroidota</taxon>
        <taxon>Chitinophagia</taxon>
        <taxon>Chitinophagales</taxon>
        <taxon>Chitinophagaceae</taxon>
        <taxon>Hydrobacter</taxon>
    </lineage>
</organism>
<dbReference type="InterPro" id="IPR045800">
    <property type="entry name" value="HMBD"/>
</dbReference>
<evidence type="ECO:0000256" key="2">
    <source>
        <dbReference type="ARBA" id="ARBA00022448"/>
    </source>
</evidence>
<evidence type="ECO:0000313" key="7">
    <source>
        <dbReference type="EMBL" id="SDX62683.1"/>
    </source>
</evidence>
<sequence length="400" mass="44069">MKKFVLLFIVLFPLFVFESCKGKKEQPVTTAVQQLTYTCSMHPQIVQHHPGTCPICGMDLVPFDKDNQIPSLTLNKTQQALANIQVAEIGSATFSDAVRLNGRLVVDPQQTTVISSRVAGRIEKLFVKETGVHVTKGQPLYEIYSEQLLTLQQELLVAGAQAAAFPNNNRLVKMAEGARQKLLLYGQSANDIDKLLQSKQTHPYILYTAPASGAVSTLDITQGQYVAEGGMIMQLENYEQLWVEADLYPNEASLIKPGENVQVIIPGFEQEPQQVKINFTQPALPAGTQLLQVRGTIENKGGRWQPGMQALVIAPRSSGKKDMVLPVDAVIRNGQTNHVWVAVSDEQFEPREVTLGAENADRVEITDGLKPGDKVVVSGAYLLHSEFILKKGSNPEMHHH</sequence>
<proteinExistence type="inferred from homology"/>
<keyword evidence="2" id="KW-0813">Transport</keyword>
<dbReference type="RefSeq" id="WP_092726925.1">
    <property type="nucleotide sequence ID" value="NZ_FNNO01000022.1"/>
</dbReference>
<dbReference type="SUPFAM" id="SSF111369">
    <property type="entry name" value="HlyD-like secretion proteins"/>
    <property type="match status" value="1"/>
</dbReference>
<feature type="domain" description="CusB-like barrel-sandwich hybrid" evidence="4">
    <location>
        <begin position="112"/>
        <end position="235"/>
    </location>
</feature>